<feature type="region of interest" description="Disordered" evidence="3">
    <location>
        <begin position="181"/>
        <end position="201"/>
    </location>
</feature>
<dbReference type="STRING" id="1280837.A0A316VDU8"/>
<feature type="region of interest" description="Disordered" evidence="3">
    <location>
        <begin position="251"/>
        <end position="344"/>
    </location>
</feature>
<dbReference type="Pfam" id="PF00383">
    <property type="entry name" value="dCMP_cyt_deam_1"/>
    <property type="match status" value="1"/>
</dbReference>
<accession>A0A316VDU8</accession>
<keyword evidence="6" id="KW-1185">Reference proteome</keyword>
<dbReference type="GO" id="GO:0016814">
    <property type="term" value="F:hydrolase activity, acting on carbon-nitrogen (but not peptide) bonds, in cyclic amidines"/>
    <property type="evidence" value="ECO:0007669"/>
    <property type="project" value="UniProtKB-ARBA"/>
</dbReference>
<organism evidence="5 6">
    <name type="scientific">Meira miltonrushii</name>
    <dbReference type="NCBI Taxonomy" id="1280837"/>
    <lineage>
        <taxon>Eukaryota</taxon>
        <taxon>Fungi</taxon>
        <taxon>Dikarya</taxon>
        <taxon>Basidiomycota</taxon>
        <taxon>Ustilaginomycotina</taxon>
        <taxon>Exobasidiomycetes</taxon>
        <taxon>Exobasidiales</taxon>
        <taxon>Brachybasidiaceae</taxon>
        <taxon>Meira</taxon>
    </lineage>
</organism>
<dbReference type="SUPFAM" id="SSF53927">
    <property type="entry name" value="Cytidine deaminase-like"/>
    <property type="match status" value="1"/>
</dbReference>
<dbReference type="PROSITE" id="PS51747">
    <property type="entry name" value="CYT_DCMP_DEAMINASES_2"/>
    <property type="match status" value="1"/>
</dbReference>
<evidence type="ECO:0000256" key="1">
    <source>
        <dbReference type="ARBA" id="ARBA00022723"/>
    </source>
</evidence>
<evidence type="ECO:0000259" key="4">
    <source>
        <dbReference type="PROSITE" id="PS51747"/>
    </source>
</evidence>
<dbReference type="GeneID" id="37023518"/>
<evidence type="ECO:0000256" key="2">
    <source>
        <dbReference type="ARBA" id="ARBA00022833"/>
    </source>
</evidence>
<proteinExistence type="predicted"/>
<dbReference type="InterPro" id="IPR016193">
    <property type="entry name" value="Cytidine_deaminase-like"/>
</dbReference>
<gene>
    <name evidence="5" type="ORF">FA14DRAFT_189609</name>
</gene>
<evidence type="ECO:0000313" key="6">
    <source>
        <dbReference type="Proteomes" id="UP000245771"/>
    </source>
</evidence>
<dbReference type="InterPro" id="IPR016192">
    <property type="entry name" value="APOBEC/CMP_deaminase_Zn-bd"/>
</dbReference>
<dbReference type="AlphaFoldDB" id="A0A316VDU8"/>
<protein>
    <recommendedName>
        <fullName evidence="4">CMP/dCMP-type deaminase domain-containing protein</fullName>
    </recommendedName>
</protein>
<keyword evidence="2" id="KW-0862">Zinc</keyword>
<dbReference type="GO" id="GO:0008270">
    <property type="term" value="F:zinc ion binding"/>
    <property type="evidence" value="ECO:0007669"/>
    <property type="project" value="InterPro"/>
</dbReference>
<feature type="compositionally biased region" description="Polar residues" evidence="3">
    <location>
        <begin position="293"/>
        <end position="306"/>
    </location>
</feature>
<dbReference type="GO" id="GO:0019239">
    <property type="term" value="F:deaminase activity"/>
    <property type="evidence" value="ECO:0007669"/>
    <property type="project" value="UniProtKB-ARBA"/>
</dbReference>
<dbReference type="OrthoDB" id="6710946at2759"/>
<feature type="compositionally biased region" description="Basic and acidic residues" evidence="3">
    <location>
        <begin position="318"/>
        <end position="330"/>
    </location>
</feature>
<evidence type="ECO:0000256" key="3">
    <source>
        <dbReference type="SAM" id="MobiDB-lite"/>
    </source>
</evidence>
<feature type="compositionally biased region" description="Basic and acidic residues" evidence="3">
    <location>
        <begin position="251"/>
        <end position="273"/>
    </location>
</feature>
<dbReference type="EMBL" id="KZ819603">
    <property type="protein sequence ID" value="PWN35670.1"/>
    <property type="molecule type" value="Genomic_DNA"/>
</dbReference>
<dbReference type="PROSITE" id="PS00903">
    <property type="entry name" value="CYT_DCMP_DEAMINASES_1"/>
    <property type="match status" value="1"/>
</dbReference>
<dbReference type="InParanoid" id="A0A316VDU8"/>
<keyword evidence="1" id="KW-0479">Metal-binding</keyword>
<name>A0A316VDU8_9BASI</name>
<feature type="compositionally biased region" description="Basic and acidic residues" evidence="3">
    <location>
        <begin position="186"/>
        <end position="201"/>
    </location>
</feature>
<feature type="domain" description="CMP/dCMP-type deaminase" evidence="4">
    <location>
        <begin position="29"/>
        <end position="160"/>
    </location>
</feature>
<dbReference type="RefSeq" id="XP_025355972.1">
    <property type="nucleotide sequence ID" value="XM_025501737.1"/>
</dbReference>
<dbReference type="InterPro" id="IPR002125">
    <property type="entry name" value="CMP_dCMP_dom"/>
</dbReference>
<sequence length="344" mass="38406">MASVEDEPISTLLKPLPLPPYEFDSALSEDENFLTWVSILARHSSSKKGHMGCILTRPPKQGDPTAASGSKGCLPPVQERIIHYSNNTPLLFARFAKGVPEVHAEALAISRCARLGIPIEGCTVYISFPPCNDCMKLLLSAGVKRCVFKKAILNQTSQGEAALVAAEVEGMELVGTLNPMVAGKGSNDEQASKTKAEERKLDEMRDKRVRQFWADQAEDAEKTRARNARWWEDYMSRYKAADKIIKERYGHSKVEQDEEKRAAEKQQRWEAKRLAQSQKPIGKKKAAKLAREIQQQAGTSANGDSINHSDDDDDLDELMNREVPRKRASADEEEDENQKAAKLE</sequence>
<dbReference type="GO" id="GO:0006139">
    <property type="term" value="P:nucleobase-containing compound metabolic process"/>
    <property type="evidence" value="ECO:0007669"/>
    <property type="project" value="UniProtKB-ARBA"/>
</dbReference>
<dbReference type="Gene3D" id="3.40.140.10">
    <property type="entry name" value="Cytidine Deaminase, domain 2"/>
    <property type="match status" value="1"/>
</dbReference>
<dbReference type="Proteomes" id="UP000245771">
    <property type="component" value="Unassembled WGS sequence"/>
</dbReference>
<evidence type="ECO:0000313" key="5">
    <source>
        <dbReference type="EMBL" id="PWN35670.1"/>
    </source>
</evidence>
<reference evidence="5 6" key="1">
    <citation type="journal article" date="2018" name="Mol. Biol. Evol.">
        <title>Broad Genomic Sampling Reveals a Smut Pathogenic Ancestry of the Fungal Clade Ustilaginomycotina.</title>
        <authorList>
            <person name="Kijpornyongpan T."/>
            <person name="Mondo S.J."/>
            <person name="Barry K."/>
            <person name="Sandor L."/>
            <person name="Lee J."/>
            <person name="Lipzen A."/>
            <person name="Pangilinan J."/>
            <person name="LaButti K."/>
            <person name="Hainaut M."/>
            <person name="Henrissat B."/>
            <person name="Grigoriev I.V."/>
            <person name="Spatafora J.W."/>
            <person name="Aime M.C."/>
        </authorList>
    </citation>
    <scope>NUCLEOTIDE SEQUENCE [LARGE SCALE GENOMIC DNA]</scope>
    <source>
        <strain evidence="5 6">MCA 3882</strain>
    </source>
</reference>